<gene>
    <name evidence="1" type="ORF">H8B21_02685</name>
</gene>
<evidence type="ECO:0000313" key="1">
    <source>
        <dbReference type="EMBL" id="MBD1420466.1"/>
    </source>
</evidence>
<accession>A0ABR7XMS5</accession>
<protein>
    <recommendedName>
        <fullName evidence="3">DUF1566 domain-containing protein</fullName>
    </recommendedName>
</protein>
<name>A0ABR7XMS5_9SPHI</name>
<reference evidence="1 2" key="1">
    <citation type="submission" date="2020-08" db="EMBL/GenBank/DDBJ databases">
        <title>Sphingobacterium sp. DN00404 isolated from aquaculture water.</title>
        <authorList>
            <person name="Zhang M."/>
        </authorList>
    </citation>
    <scope>NUCLEOTIDE SEQUENCE [LARGE SCALE GENOMIC DNA]</scope>
    <source>
        <strain evidence="1 2">KCTC 42746</strain>
    </source>
</reference>
<proteinExistence type="predicted"/>
<comment type="caution">
    <text evidence="1">The sequence shown here is derived from an EMBL/GenBank/DDBJ whole genome shotgun (WGS) entry which is preliminary data.</text>
</comment>
<evidence type="ECO:0000313" key="2">
    <source>
        <dbReference type="Proteomes" id="UP000651112"/>
    </source>
</evidence>
<organism evidence="1 2">
    <name type="scientific">Sphingobacterium chuzhouense</name>
    <dbReference type="NCBI Taxonomy" id="1742264"/>
    <lineage>
        <taxon>Bacteria</taxon>
        <taxon>Pseudomonadati</taxon>
        <taxon>Bacteroidota</taxon>
        <taxon>Sphingobacteriia</taxon>
        <taxon>Sphingobacteriales</taxon>
        <taxon>Sphingobacteriaceae</taxon>
        <taxon>Sphingobacterium</taxon>
    </lineage>
</organism>
<keyword evidence="2" id="KW-1185">Reference proteome</keyword>
<dbReference type="Proteomes" id="UP000651112">
    <property type="component" value="Unassembled WGS sequence"/>
</dbReference>
<dbReference type="EMBL" id="JACNYL010000001">
    <property type="protein sequence ID" value="MBD1420466.1"/>
    <property type="molecule type" value="Genomic_DNA"/>
</dbReference>
<evidence type="ECO:0008006" key="3">
    <source>
        <dbReference type="Google" id="ProtNLM"/>
    </source>
</evidence>
<sequence length="626" mass="68093">MIKSLQILVITVLFANCSKDTGIQQIIVEQPNSFVLSINESSELRYAIKANDKIGINGAAYPVLYNSLVSLYDVPVKPQYLIYYPSDAEFSEDNKLKFTLPETQKYVNGGIDPAAYPLYSLTDNEGLDSMTMNPICGGLKLTIPANDQFSAITSVSITSETDVLAGIVQVNGENGQLEFVEEQASKKVTLDGEIDISEGQNLFIALPQVVFSDVLNVKFTTLKGMGTCTIDLTGKGIESGKVLAVELEDIDWLAKTDYYGKANSVIVAPGTTSVTVDCTPYYTTSLLYTYENHPNEDEGKLPRSAKMLWNDVSPDFVRDVALTADGKSFTAQLNGQPGNAVIAIYDKEDPDAADAKILWSFHLWVTETNDIPLGTNGKGNTYTVLDRNLGAVSAIAGDWRSIGMLYQWGRKDPFVSTGTVGQNSNATMYNRHGTVSLPVVAGGGTTGTIEYAIQNPTRFIRSSQTSSSTGSLPFRYAHDWLYYADDGLWGNPEGFTFPAFSTLRKSIYDPSPEGYMIAPADVWLKAISGNDKASSIFADAEWDATNLGYRMPYNDVEIWYTVGGWRSRSNGNLSNANSTGYYWSSTVSGAVNANAWYMSINGGGVTLNGANSRANSASIRPVKIAY</sequence>